<sequence length="123" mass="14026">MISLLLFKDEQHRWIGRGGPVQWPPRSPDLTPMLFFRFVYSTPIDTAELVVRIAAAAMVIAETPGGSTIGDYHREMNSIFEKWLRERVTPNFPPASVTVRVYYGRNRVDMTEVVVMMAVVVVE</sequence>
<name>A0ABQ8TSU4_PERAM</name>
<accession>A0ABQ8TSU4</accession>
<protein>
    <submittedName>
        <fullName evidence="1">Uncharacterized protein</fullName>
    </submittedName>
</protein>
<organism evidence="1 2">
    <name type="scientific">Periplaneta americana</name>
    <name type="common">American cockroach</name>
    <name type="synonym">Blatta americana</name>
    <dbReference type="NCBI Taxonomy" id="6978"/>
    <lineage>
        <taxon>Eukaryota</taxon>
        <taxon>Metazoa</taxon>
        <taxon>Ecdysozoa</taxon>
        <taxon>Arthropoda</taxon>
        <taxon>Hexapoda</taxon>
        <taxon>Insecta</taxon>
        <taxon>Pterygota</taxon>
        <taxon>Neoptera</taxon>
        <taxon>Polyneoptera</taxon>
        <taxon>Dictyoptera</taxon>
        <taxon>Blattodea</taxon>
        <taxon>Blattoidea</taxon>
        <taxon>Blattidae</taxon>
        <taxon>Blattinae</taxon>
        <taxon>Periplaneta</taxon>
    </lineage>
</organism>
<reference evidence="1 2" key="1">
    <citation type="journal article" date="2022" name="Allergy">
        <title>Genome assembly and annotation of Periplaneta americana reveal a comprehensive cockroach allergen profile.</title>
        <authorList>
            <person name="Wang L."/>
            <person name="Xiong Q."/>
            <person name="Saelim N."/>
            <person name="Wang L."/>
            <person name="Nong W."/>
            <person name="Wan A.T."/>
            <person name="Shi M."/>
            <person name="Liu X."/>
            <person name="Cao Q."/>
            <person name="Hui J.H.L."/>
            <person name="Sookrung N."/>
            <person name="Leung T.F."/>
            <person name="Tungtrongchitr A."/>
            <person name="Tsui S.K.W."/>
        </authorList>
    </citation>
    <scope>NUCLEOTIDE SEQUENCE [LARGE SCALE GENOMIC DNA]</scope>
    <source>
        <strain evidence="1">PWHHKU_190912</strain>
    </source>
</reference>
<dbReference type="EMBL" id="JAJSOF020000003">
    <property type="protein sequence ID" value="KAJ4449769.1"/>
    <property type="molecule type" value="Genomic_DNA"/>
</dbReference>
<evidence type="ECO:0000313" key="1">
    <source>
        <dbReference type="EMBL" id="KAJ4449769.1"/>
    </source>
</evidence>
<gene>
    <name evidence="1" type="ORF">ANN_01173</name>
</gene>
<comment type="caution">
    <text evidence="1">The sequence shown here is derived from an EMBL/GenBank/DDBJ whole genome shotgun (WGS) entry which is preliminary data.</text>
</comment>
<dbReference type="Proteomes" id="UP001148838">
    <property type="component" value="Unassembled WGS sequence"/>
</dbReference>
<evidence type="ECO:0000313" key="2">
    <source>
        <dbReference type="Proteomes" id="UP001148838"/>
    </source>
</evidence>
<proteinExistence type="predicted"/>
<keyword evidence="2" id="KW-1185">Reference proteome</keyword>